<dbReference type="GO" id="GO:0140647">
    <property type="term" value="P:P450-containing electron transport chain"/>
    <property type="evidence" value="ECO:0007669"/>
    <property type="project" value="InterPro"/>
</dbReference>
<dbReference type="HOGENOM" id="CLU_1009846_0_0_1"/>
<evidence type="ECO:0000313" key="7">
    <source>
        <dbReference type="Proteomes" id="UP000013827"/>
    </source>
</evidence>
<dbReference type="STRING" id="2903.R1DEK5"/>
<dbReference type="InterPro" id="IPR001478">
    <property type="entry name" value="PDZ"/>
</dbReference>
<dbReference type="RefSeq" id="XP_005761710.1">
    <property type="nucleotide sequence ID" value="XM_005761653.1"/>
</dbReference>
<accession>A0A0D3IDE6</accession>
<evidence type="ECO:0000313" key="6">
    <source>
        <dbReference type="EnsemblProtists" id="EOD09281"/>
    </source>
</evidence>
<dbReference type="PANTHER" id="PTHR23426">
    <property type="entry name" value="FERREDOXIN/ADRENODOXIN"/>
    <property type="match status" value="1"/>
</dbReference>
<evidence type="ECO:0000256" key="1">
    <source>
        <dbReference type="ARBA" id="ARBA00022714"/>
    </source>
</evidence>
<keyword evidence="7" id="KW-1185">Reference proteome</keyword>
<dbReference type="InterPro" id="IPR012675">
    <property type="entry name" value="Beta-grasp_dom_sf"/>
</dbReference>
<dbReference type="GO" id="GO:0046872">
    <property type="term" value="F:metal ion binding"/>
    <property type="evidence" value="ECO:0007669"/>
    <property type="project" value="UniProtKB-KW"/>
</dbReference>
<evidence type="ECO:0000259" key="5">
    <source>
        <dbReference type="PROSITE" id="PS50106"/>
    </source>
</evidence>
<keyword evidence="3" id="KW-0408">Iron</keyword>
<dbReference type="OMA" id="CCTCAVE"/>
<proteinExistence type="predicted"/>
<dbReference type="PROSITE" id="PS50106">
    <property type="entry name" value="PDZ"/>
    <property type="match status" value="1"/>
</dbReference>
<dbReference type="InterPro" id="IPR036010">
    <property type="entry name" value="2Fe-2S_ferredoxin-like_sf"/>
</dbReference>
<keyword evidence="2" id="KW-0479">Metal-binding</keyword>
<dbReference type="GeneID" id="17255407"/>
<dbReference type="eggNOG" id="ENOG502S4WU">
    <property type="taxonomic scope" value="Eukaryota"/>
</dbReference>
<dbReference type="GO" id="GO:0005739">
    <property type="term" value="C:mitochondrion"/>
    <property type="evidence" value="ECO:0007669"/>
    <property type="project" value="TreeGrafter"/>
</dbReference>
<dbReference type="GO" id="GO:0051537">
    <property type="term" value="F:2 iron, 2 sulfur cluster binding"/>
    <property type="evidence" value="ECO:0007669"/>
    <property type="project" value="UniProtKB-KW"/>
</dbReference>
<dbReference type="PANTHER" id="PTHR23426:SF67">
    <property type="entry name" value="2FE-2S FERREDOXIN-TYPE DOMAIN-CONTAINING PROTEIN"/>
    <property type="match status" value="1"/>
</dbReference>
<dbReference type="KEGG" id="ehx:EMIHUDRAFT_438120"/>
<dbReference type="Proteomes" id="UP000013827">
    <property type="component" value="Unassembled WGS sequence"/>
</dbReference>
<evidence type="ECO:0000256" key="3">
    <source>
        <dbReference type="ARBA" id="ARBA00023004"/>
    </source>
</evidence>
<feature type="domain" description="PDZ" evidence="5">
    <location>
        <begin position="36"/>
        <end position="130"/>
    </location>
</feature>
<organism evidence="6 7">
    <name type="scientific">Emiliania huxleyi (strain CCMP1516)</name>
    <dbReference type="NCBI Taxonomy" id="280463"/>
    <lineage>
        <taxon>Eukaryota</taxon>
        <taxon>Haptista</taxon>
        <taxon>Haptophyta</taxon>
        <taxon>Prymnesiophyceae</taxon>
        <taxon>Isochrysidales</taxon>
        <taxon>Noelaerhabdaceae</taxon>
        <taxon>Emiliania</taxon>
    </lineage>
</organism>
<dbReference type="Gene3D" id="3.10.20.30">
    <property type="match status" value="1"/>
</dbReference>
<dbReference type="PaxDb" id="2903-EOD09281"/>
<reference evidence="7" key="1">
    <citation type="journal article" date="2013" name="Nature">
        <title>Pan genome of the phytoplankton Emiliania underpins its global distribution.</title>
        <authorList>
            <person name="Read B.A."/>
            <person name="Kegel J."/>
            <person name="Klute M.J."/>
            <person name="Kuo A."/>
            <person name="Lefebvre S.C."/>
            <person name="Maumus F."/>
            <person name="Mayer C."/>
            <person name="Miller J."/>
            <person name="Monier A."/>
            <person name="Salamov A."/>
            <person name="Young J."/>
            <person name="Aguilar M."/>
            <person name="Claverie J.M."/>
            <person name="Frickenhaus S."/>
            <person name="Gonzalez K."/>
            <person name="Herman E.K."/>
            <person name="Lin Y.C."/>
            <person name="Napier J."/>
            <person name="Ogata H."/>
            <person name="Sarno A.F."/>
            <person name="Shmutz J."/>
            <person name="Schroeder D."/>
            <person name="de Vargas C."/>
            <person name="Verret F."/>
            <person name="von Dassow P."/>
            <person name="Valentin K."/>
            <person name="Van de Peer Y."/>
            <person name="Wheeler G."/>
            <person name="Dacks J.B."/>
            <person name="Delwiche C.F."/>
            <person name="Dyhrman S.T."/>
            <person name="Glockner G."/>
            <person name="John U."/>
            <person name="Richards T."/>
            <person name="Worden A.Z."/>
            <person name="Zhang X."/>
            <person name="Grigoriev I.V."/>
            <person name="Allen A.E."/>
            <person name="Bidle K."/>
            <person name="Borodovsky M."/>
            <person name="Bowler C."/>
            <person name="Brownlee C."/>
            <person name="Cock J.M."/>
            <person name="Elias M."/>
            <person name="Gladyshev V.N."/>
            <person name="Groth M."/>
            <person name="Guda C."/>
            <person name="Hadaegh A."/>
            <person name="Iglesias-Rodriguez M.D."/>
            <person name="Jenkins J."/>
            <person name="Jones B.M."/>
            <person name="Lawson T."/>
            <person name="Leese F."/>
            <person name="Lindquist E."/>
            <person name="Lobanov A."/>
            <person name="Lomsadze A."/>
            <person name="Malik S.B."/>
            <person name="Marsh M.E."/>
            <person name="Mackinder L."/>
            <person name="Mock T."/>
            <person name="Mueller-Roeber B."/>
            <person name="Pagarete A."/>
            <person name="Parker M."/>
            <person name="Probert I."/>
            <person name="Quesneville H."/>
            <person name="Raines C."/>
            <person name="Rensing S.A."/>
            <person name="Riano-Pachon D.M."/>
            <person name="Richier S."/>
            <person name="Rokitta S."/>
            <person name="Shiraiwa Y."/>
            <person name="Soanes D.M."/>
            <person name="van der Giezen M."/>
            <person name="Wahlund T.M."/>
            <person name="Williams B."/>
            <person name="Wilson W."/>
            <person name="Wolfe G."/>
            <person name="Wurch L.L."/>
        </authorList>
    </citation>
    <scope>NUCLEOTIDE SEQUENCE</scope>
</reference>
<keyword evidence="1" id="KW-0001">2Fe-2S</keyword>
<name>A0A0D3IDE6_EMIH1</name>
<evidence type="ECO:0000256" key="4">
    <source>
        <dbReference type="ARBA" id="ARBA00023014"/>
    </source>
</evidence>
<reference evidence="6" key="2">
    <citation type="submission" date="2024-10" db="UniProtKB">
        <authorList>
            <consortium name="EnsemblProtists"/>
        </authorList>
    </citation>
    <scope>IDENTIFICATION</scope>
</reference>
<dbReference type="SUPFAM" id="SSF54292">
    <property type="entry name" value="2Fe-2S ferredoxin-like"/>
    <property type="match status" value="1"/>
</dbReference>
<sequence length="276" mass="29086">MSLDPADWKLLSRRDQVDGALTLAAAEAGTEAQVVTVTIPRSDDAPSLGLLLDEIATSGDAGIVAVEGLVEGGNGEKATAPLLPGDALVAAAEEGKPTTGVSLEGLPFDSVVERLSSLSSAVGVVVSVKRLVRKPRATVTVRFPEAEGREDARMTLYQGANLRRAMLSSGVALNDPLARRFDAGVGTGDCGGEGTCCTCAVEVAKGLDALSEPSSQEVQMVAKRFPRWRLACKATLGPIEQDEEIVLKVQPRNWDGFYRDDEVDVDGEPLARDGKR</sequence>
<dbReference type="AlphaFoldDB" id="A0A0D3IDE6"/>
<dbReference type="EnsemblProtists" id="EOD09281">
    <property type="protein sequence ID" value="EOD09281"/>
    <property type="gene ID" value="EMIHUDRAFT_438120"/>
</dbReference>
<dbReference type="InterPro" id="IPR001055">
    <property type="entry name" value="Adrenodoxin-like"/>
</dbReference>
<evidence type="ECO:0000256" key="2">
    <source>
        <dbReference type="ARBA" id="ARBA00022723"/>
    </source>
</evidence>
<keyword evidence="4" id="KW-0411">Iron-sulfur</keyword>
<dbReference type="GO" id="GO:0009055">
    <property type="term" value="F:electron transfer activity"/>
    <property type="evidence" value="ECO:0007669"/>
    <property type="project" value="TreeGrafter"/>
</dbReference>
<protein>
    <recommendedName>
        <fullName evidence="5">PDZ domain-containing protein</fullName>
    </recommendedName>
</protein>